<keyword evidence="1" id="KW-0479">Metal-binding</keyword>
<evidence type="ECO:0000313" key="5">
    <source>
        <dbReference type="Proteomes" id="UP000777661"/>
    </source>
</evidence>
<proteinExistence type="predicted"/>
<name>A0ABS7RD00_9HYPH</name>
<dbReference type="EMBL" id="JAHSQO010000005">
    <property type="protein sequence ID" value="MBY8918280.1"/>
    <property type="molecule type" value="Genomic_DNA"/>
</dbReference>
<dbReference type="InterPro" id="IPR036409">
    <property type="entry name" value="Aldolase_II/adducin_N_sf"/>
</dbReference>
<dbReference type="Pfam" id="PF00596">
    <property type="entry name" value="Aldolase_II"/>
    <property type="match status" value="1"/>
</dbReference>
<dbReference type="SUPFAM" id="SSF53639">
    <property type="entry name" value="AraD/HMP-PK domain-like"/>
    <property type="match status" value="1"/>
</dbReference>
<reference evidence="4 5" key="1">
    <citation type="submission" date="2021-06" db="EMBL/GenBank/DDBJ databases">
        <title>Nitratireductor porphyridii sp. nov., isolated from a small marine red alga, Porphyridium purpureum in South Korea.</title>
        <authorList>
            <person name="Kim K.H."/>
            <person name="Kristyanto S."/>
            <person name="Jeon C.O."/>
        </authorList>
    </citation>
    <scope>NUCLEOTIDE SEQUENCE [LARGE SCALE GENOMIC DNA]</scope>
    <source>
        <strain evidence="4 5">R6</strain>
    </source>
</reference>
<dbReference type="Proteomes" id="UP000777661">
    <property type="component" value="Unassembled WGS sequence"/>
</dbReference>
<comment type="caution">
    <text evidence="4">The sequence shown here is derived from an EMBL/GenBank/DDBJ whole genome shotgun (WGS) entry which is preliminary data.</text>
</comment>
<organism evidence="4 5">
    <name type="scientific">Nitratireductor rhodophyticola</name>
    <dbReference type="NCBI Taxonomy" id="2854036"/>
    <lineage>
        <taxon>Bacteria</taxon>
        <taxon>Pseudomonadati</taxon>
        <taxon>Pseudomonadota</taxon>
        <taxon>Alphaproteobacteria</taxon>
        <taxon>Hyphomicrobiales</taxon>
        <taxon>Phyllobacteriaceae</taxon>
        <taxon>Nitratireductor</taxon>
    </lineage>
</organism>
<dbReference type="SMART" id="SM01007">
    <property type="entry name" value="Aldolase_II"/>
    <property type="match status" value="1"/>
</dbReference>
<feature type="domain" description="Class II aldolase/adducin N-terminal" evidence="3">
    <location>
        <begin position="6"/>
        <end position="178"/>
    </location>
</feature>
<protein>
    <submittedName>
        <fullName evidence="4">Class II aldolase/adducin family protein</fullName>
    </submittedName>
</protein>
<dbReference type="PANTHER" id="PTHR22789">
    <property type="entry name" value="FUCULOSE PHOSPHATE ALDOLASE"/>
    <property type="match status" value="1"/>
</dbReference>
<evidence type="ECO:0000259" key="3">
    <source>
        <dbReference type="SMART" id="SM01007"/>
    </source>
</evidence>
<gene>
    <name evidence="4" type="ORF">KVG22_16875</name>
</gene>
<evidence type="ECO:0000256" key="1">
    <source>
        <dbReference type="ARBA" id="ARBA00022723"/>
    </source>
</evidence>
<dbReference type="Gene3D" id="3.40.225.10">
    <property type="entry name" value="Class II aldolase/adducin N-terminal domain"/>
    <property type="match status" value="1"/>
</dbReference>
<dbReference type="InterPro" id="IPR001303">
    <property type="entry name" value="Aldolase_II/adducin_N"/>
</dbReference>
<sequence length="222" mass="24093">MDDLARRVRMAARALGRHGLAHAYGHCSARIDAERFLVCPPHPMGLVKRGETCTVVPVSGPLPEGVLGEVRIHQEIYRNRPTVGGVARFMSPKMMALAALGRSPKARHGFGAYFAPEPPLWDDPQLVRDDEKARGVFSTMGDARAVLMRGNGAVTAGDTLEEAVVLAWYLEDACRIELEALGAGLGDEPPTFSAEGANERATKAGRIFERMWDFLTAGDPEL</sequence>
<dbReference type="InterPro" id="IPR050197">
    <property type="entry name" value="Aldolase_class_II_sugar_metab"/>
</dbReference>
<dbReference type="PANTHER" id="PTHR22789:SF0">
    <property type="entry name" value="3-OXO-TETRONATE 4-PHOSPHATE DECARBOXYLASE-RELATED"/>
    <property type="match status" value="1"/>
</dbReference>
<accession>A0ABS7RD00</accession>
<evidence type="ECO:0000256" key="2">
    <source>
        <dbReference type="ARBA" id="ARBA00023239"/>
    </source>
</evidence>
<keyword evidence="2" id="KW-0456">Lyase</keyword>
<keyword evidence="5" id="KW-1185">Reference proteome</keyword>
<evidence type="ECO:0000313" key="4">
    <source>
        <dbReference type="EMBL" id="MBY8918280.1"/>
    </source>
</evidence>